<protein>
    <submittedName>
        <fullName evidence="1">Uncharacterized protein</fullName>
    </submittedName>
</protein>
<accession>A0A0F9U147</accession>
<gene>
    <name evidence="1" type="ORF">LCGC14_0262290</name>
</gene>
<dbReference type="EMBL" id="LAZR01000142">
    <property type="protein sequence ID" value="KKN86960.1"/>
    <property type="molecule type" value="Genomic_DNA"/>
</dbReference>
<comment type="caution">
    <text evidence="1">The sequence shown here is derived from an EMBL/GenBank/DDBJ whole genome shotgun (WGS) entry which is preliminary data.</text>
</comment>
<proteinExistence type="predicted"/>
<reference evidence="1" key="1">
    <citation type="journal article" date="2015" name="Nature">
        <title>Complex archaea that bridge the gap between prokaryotes and eukaryotes.</title>
        <authorList>
            <person name="Spang A."/>
            <person name="Saw J.H."/>
            <person name="Jorgensen S.L."/>
            <person name="Zaremba-Niedzwiedzka K."/>
            <person name="Martijn J."/>
            <person name="Lind A.E."/>
            <person name="van Eijk R."/>
            <person name="Schleper C."/>
            <person name="Guy L."/>
            <person name="Ettema T.J."/>
        </authorList>
    </citation>
    <scope>NUCLEOTIDE SEQUENCE</scope>
</reference>
<sequence>MNDVKDWLWLVKTNKGDFCITVLGKWTQEEAASKIRLVFKGIKLDITAMIPRNRATGPGDAMGTIYEQEAPKDKLGFNFLAGKKLWELYGRGAEYEAELIRWGKEREEAQKEDRNED</sequence>
<evidence type="ECO:0000313" key="1">
    <source>
        <dbReference type="EMBL" id="KKN86960.1"/>
    </source>
</evidence>
<dbReference type="AlphaFoldDB" id="A0A0F9U147"/>
<organism evidence="1">
    <name type="scientific">marine sediment metagenome</name>
    <dbReference type="NCBI Taxonomy" id="412755"/>
    <lineage>
        <taxon>unclassified sequences</taxon>
        <taxon>metagenomes</taxon>
        <taxon>ecological metagenomes</taxon>
    </lineage>
</organism>
<name>A0A0F9U147_9ZZZZ</name>